<dbReference type="SUPFAM" id="SSF48371">
    <property type="entry name" value="ARM repeat"/>
    <property type="match status" value="2"/>
</dbReference>
<dbReference type="SMART" id="SM00543">
    <property type="entry name" value="MIF4G"/>
    <property type="match status" value="2"/>
</dbReference>
<dbReference type="eggNOG" id="KOG2051">
    <property type="taxonomic scope" value="Eukaryota"/>
</dbReference>
<feature type="domain" description="MIF4G" evidence="2">
    <location>
        <begin position="106"/>
        <end position="260"/>
    </location>
</feature>
<dbReference type="AlphaFoldDB" id="A0A0E0PBQ2"/>
<dbReference type="Gramene" id="ORUFI04G20610.1">
    <property type="protein sequence ID" value="ORUFI04G20610.1"/>
    <property type="gene ID" value="ORUFI04G20610"/>
</dbReference>
<dbReference type="HOGENOM" id="CLU_002633_4_0_1"/>
<dbReference type="PANTHER" id="PTHR12839">
    <property type="entry name" value="NONSENSE-MEDIATED MRNA DECAY PROTEIN 2 UP-FRAMESHIFT SUPPRESSOR 2"/>
    <property type="match status" value="1"/>
</dbReference>
<proteinExistence type="predicted"/>
<reference evidence="4" key="1">
    <citation type="submission" date="2013-06" db="EMBL/GenBank/DDBJ databases">
        <authorList>
            <person name="Zhao Q."/>
        </authorList>
    </citation>
    <scope>NUCLEOTIDE SEQUENCE</scope>
    <source>
        <strain evidence="4">cv. W1943</strain>
    </source>
</reference>
<reference evidence="3" key="2">
    <citation type="submission" date="2015-06" db="UniProtKB">
        <authorList>
            <consortium name="EnsemblPlants"/>
        </authorList>
    </citation>
    <scope>IDENTIFICATION</scope>
</reference>
<feature type="region of interest" description="Disordered" evidence="1">
    <location>
        <begin position="1"/>
        <end position="26"/>
    </location>
</feature>
<dbReference type="InterPro" id="IPR016024">
    <property type="entry name" value="ARM-type_fold"/>
</dbReference>
<keyword evidence="4" id="KW-1185">Reference proteome</keyword>
<evidence type="ECO:0000259" key="2">
    <source>
        <dbReference type="SMART" id="SM00543"/>
    </source>
</evidence>
<evidence type="ECO:0000313" key="3">
    <source>
        <dbReference type="EnsemblPlants" id="ORUFI04G20610.1"/>
    </source>
</evidence>
<dbReference type="GO" id="GO:0035145">
    <property type="term" value="C:exon-exon junction complex"/>
    <property type="evidence" value="ECO:0007669"/>
    <property type="project" value="TreeGrafter"/>
</dbReference>
<sequence length="680" mass="77997">MEQYKELEGSRSWGNGEVEEGEGYSTRSQAGLQVAAAIRPAAEASHHRYLSQMIARSISCRLLLLIPKNRDDKKKSRKHISRENDAVRNGDLERAKARVTEGANLDTLIQKLPGCSSRDLIDQLTVEFCYLNSKANRKKLAWALFNVPRTSLELLTYYSRLVATLSTYMKDLPSITLSMLEDEFNFLINKKASLDDFSHHNIDVACNLLETCGCFLYRLQETTIHMSNMLEILWRLKNVKNLDPCHNTLVENAYYLCKPPERSTRVSKYIRKLLFMVLTSQVLTMCFISYRSYLGLSPSSSDCSTAGLSHYHEDFAVAVVDEVLEEIRVGLELNDYSMQQQRLAHMQFFGELYNYEHIGSSIIFQTLYLIIPLGYKFNISGEELDLFAHLGSNMTRYSSMEELSVALIELEANGYVASAEKCGNEWHSGSKEQTKQSDYVSFDANHKSSRDRIDENGNDNEELAVRAIQMEASIRMDMKTLIFQAKGDLMEDLRRMTMAMITCLNSSDDNGDDNMPVGFDDEEIVHVKKEDESLESRKLELRAKPTLNMVIPMNVFERSKDLRATELENGGENASVSINDGDGGKVCIKVLVKKGHKQQIKEIAQSSKRLLSLRRSKASRIKQNVIANWGLKPRRNQRRQQYQVCWAWQLGCWFKQTWRCSAALPHHWWVQLWLWQKSRS</sequence>
<organism evidence="3 4">
    <name type="scientific">Oryza rufipogon</name>
    <name type="common">Brownbeard rice</name>
    <name type="synonym">Asian wild rice</name>
    <dbReference type="NCBI Taxonomy" id="4529"/>
    <lineage>
        <taxon>Eukaryota</taxon>
        <taxon>Viridiplantae</taxon>
        <taxon>Streptophyta</taxon>
        <taxon>Embryophyta</taxon>
        <taxon>Tracheophyta</taxon>
        <taxon>Spermatophyta</taxon>
        <taxon>Magnoliopsida</taxon>
        <taxon>Liliopsida</taxon>
        <taxon>Poales</taxon>
        <taxon>Poaceae</taxon>
        <taxon>BOP clade</taxon>
        <taxon>Oryzoideae</taxon>
        <taxon>Oryzeae</taxon>
        <taxon>Oryzinae</taxon>
        <taxon>Oryza</taxon>
    </lineage>
</organism>
<dbReference type="GO" id="GO:0000184">
    <property type="term" value="P:nuclear-transcribed mRNA catabolic process, nonsense-mediated decay"/>
    <property type="evidence" value="ECO:0007669"/>
    <property type="project" value="InterPro"/>
</dbReference>
<dbReference type="InterPro" id="IPR003890">
    <property type="entry name" value="MIF4G-like_typ-3"/>
</dbReference>
<dbReference type="Pfam" id="PF04050">
    <property type="entry name" value="Upf2"/>
    <property type="match status" value="1"/>
</dbReference>
<dbReference type="Proteomes" id="UP000008022">
    <property type="component" value="Unassembled WGS sequence"/>
</dbReference>
<dbReference type="InterPro" id="IPR007193">
    <property type="entry name" value="Upf2/Nmd2_C"/>
</dbReference>
<name>A0A0E0PBQ2_ORYRU</name>
<dbReference type="InterPro" id="IPR039762">
    <property type="entry name" value="Nmd2/UPF2"/>
</dbReference>
<evidence type="ECO:0000256" key="1">
    <source>
        <dbReference type="SAM" id="MobiDB-lite"/>
    </source>
</evidence>
<evidence type="ECO:0000313" key="4">
    <source>
        <dbReference type="Proteomes" id="UP000008022"/>
    </source>
</evidence>
<feature type="domain" description="MIF4G" evidence="2">
    <location>
        <begin position="263"/>
        <end position="488"/>
    </location>
</feature>
<dbReference type="Pfam" id="PF02854">
    <property type="entry name" value="MIF4G"/>
    <property type="match status" value="1"/>
</dbReference>
<dbReference type="GO" id="GO:0003723">
    <property type="term" value="F:RNA binding"/>
    <property type="evidence" value="ECO:0007669"/>
    <property type="project" value="InterPro"/>
</dbReference>
<dbReference type="STRING" id="4529.A0A0E0PBQ2"/>
<dbReference type="EnsemblPlants" id="ORUFI04G20610.1">
    <property type="protein sequence ID" value="ORUFI04G20610.1"/>
    <property type="gene ID" value="ORUFI04G20610"/>
</dbReference>
<dbReference type="Gene3D" id="1.25.40.180">
    <property type="match status" value="2"/>
</dbReference>
<protein>
    <recommendedName>
        <fullName evidence="2">MIF4G domain-containing protein</fullName>
    </recommendedName>
</protein>
<dbReference type="OMA" id="CHNTLVE"/>
<accession>A0A0E0PBQ2</accession>
<dbReference type="GO" id="GO:0005737">
    <property type="term" value="C:cytoplasm"/>
    <property type="evidence" value="ECO:0007669"/>
    <property type="project" value="UniProtKB-SubCell"/>
</dbReference>
<dbReference type="PANTHER" id="PTHR12839:SF10">
    <property type="entry name" value="MIF4G DOMAIN-CONTAINING PROTEIN"/>
    <property type="match status" value="1"/>
</dbReference>